<feature type="compositionally biased region" description="Low complexity" evidence="3">
    <location>
        <begin position="138"/>
        <end position="154"/>
    </location>
</feature>
<evidence type="ECO:0000256" key="1">
    <source>
        <dbReference type="ARBA" id="ARBA00004123"/>
    </source>
</evidence>
<reference evidence="6" key="3">
    <citation type="submission" date="2021-02" db="UniProtKB">
        <authorList>
            <consortium name="EnsemblMetazoa"/>
        </authorList>
    </citation>
    <scope>IDENTIFICATION</scope>
    <source>
        <strain evidence="6">USDA</strain>
    </source>
</reference>
<dbReference type="InterPro" id="IPR009072">
    <property type="entry name" value="Histone-fold"/>
</dbReference>
<dbReference type="GO" id="GO:0046982">
    <property type="term" value="F:protein heterodimerization activity"/>
    <property type="evidence" value="ECO:0007669"/>
    <property type="project" value="InterPro"/>
</dbReference>
<dbReference type="CDD" id="cd22906">
    <property type="entry name" value="HFD_DRAP1"/>
    <property type="match status" value="1"/>
</dbReference>
<sequence length="329" mass="37031">MPSKKKKYNARFPAGRIKKIMQTDEEIGKVAQAVPVIISRTLELFVESLLKRAMQITSAKNAKTLTPTHMKQCILSESRFDFLKDLVKGIPDVSSIEDDFTSPCVNNSQAGVVISPAPSTKYYNCFQFQNQPPPPPQSDGGSSRSSSVATSQPPLLQTSQPKFYKEIPIGSDDYENKPAEPNIITPSSLFVGTTTVIQHTSSSQMMSNNYSTNFPFTNVKTNELMPSSIRNMSGRNITQLNELKLSNCSKMSDNFKSNGEKEVEEEEEDKIKINKNDDDDENYEDDDDDNKEEDDDEKSDERNNKKENGYHEDEENVAKECVIDEDYDT</sequence>
<evidence type="ECO:0000259" key="4">
    <source>
        <dbReference type="Pfam" id="PF00808"/>
    </source>
</evidence>
<dbReference type="RefSeq" id="XP_002431027.1">
    <property type="nucleotide sequence ID" value="XM_002430982.1"/>
</dbReference>
<keyword evidence="7" id="KW-1185">Reference proteome</keyword>
<dbReference type="InterPro" id="IPR003958">
    <property type="entry name" value="CBFA_NFYB_domain"/>
</dbReference>
<dbReference type="GeneID" id="8233009"/>
<dbReference type="CTD" id="8233009"/>
<dbReference type="GO" id="GO:0017054">
    <property type="term" value="C:negative cofactor 2 complex"/>
    <property type="evidence" value="ECO:0007669"/>
    <property type="project" value="TreeGrafter"/>
</dbReference>
<dbReference type="InterPro" id="IPR050568">
    <property type="entry name" value="Transcr_DNA_Rep_Reg"/>
</dbReference>
<feature type="compositionally biased region" description="Basic and acidic residues" evidence="3">
    <location>
        <begin position="299"/>
        <end position="322"/>
    </location>
</feature>
<feature type="region of interest" description="Disordered" evidence="3">
    <location>
        <begin position="126"/>
        <end position="162"/>
    </location>
</feature>
<dbReference type="Pfam" id="PF00808">
    <property type="entry name" value="CBFD_NFYB_HMF"/>
    <property type="match status" value="1"/>
</dbReference>
<accession>E0VY33</accession>
<evidence type="ECO:0000313" key="7">
    <source>
        <dbReference type="Proteomes" id="UP000009046"/>
    </source>
</evidence>
<evidence type="ECO:0000313" key="5">
    <source>
        <dbReference type="EMBL" id="EEB18289.1"/>
    </source>
</evidence>
<dbReference type="KEGG" id="phu:Phum_PHUM509040"/>
<keyword evidence="2" id="KW-0539">Nucleus</keyword>
<dbReference type="EnsemblMetazoa" id="PHUM509040-RA">
    <property type="protein sequence ID" value="PHUM509040-PA"/>
    <property type="gene ID" value="PHUM509040"/>
</dbReference>
<dbReference type="OrthoDB" id="653904at2759"/>
<dbReference type="SUPFAM" id="SSF47113">
    <property type="entry name" value="Histone-fold"/>
    <property type="match status" value="1"/>
</dbReference>
<evidence type="ECO:0000313" key="6">
    <source>
        <dbReference type="EnsemblMetazoa" id="PHUM509040-PA"/>
    </source>
</evidence>
<reference evidence="5" key="2">
    <citation type="submission" date="2007-04" db="EMBL/GenBank/DDBJ databases">
        <title>The genome of the human body louse.</title>
        <authorList>
            <consortium name="The Human Body Louse Genome Consortium"/>
            <person name="Kirkness E."/>
            <person name="Walenz B."/>
            <person name="Hass B."/>
            <person name="Bruggner R."/>
            <person name="Strausberg R."/>
        </authorList>
    </citation>
    <scope>NUCLEOTIDE SEQUENCE</scope>
    <source>
        <strain evidence="5">USDA</strain>
    </source>
</reference>
<dbReference type="GO" id="GO:0001046">
    <property type="term" value="F:core promoter sequence-specific DNA binding"/>
    <property type="evidence" value="ECO:0007669"/>
    <property type="project" value="TreeGrafter"/>
</dbReference>
<gene>
    <name evidence="6" type="primary">8233009</name>
    <name evidence="5" type="ORF">Phum_PHUM509040</name>
</gene>
<dbReference type="eggNOG" id="KOG1659">
    <property type="taxonomic scope" value="Eukaryota"/>
</dbReference>
<dbReference type="HOGENOM" id="CLU_845449_0_0_1"/>
<dbReference type="EMBL" id="DS235843">
    <property type="protein sequence ID" value="EEB18289.1"/>
    <property type="molecule type" value="Genomic_DNA"/>
</dbReference>
<dbReference type="Gene3D" id="1.10.20.10">
    <property type="entry name" value="Histone, subunit A"/>
    <property type="match status" value="1"/>
</dbReference>
<dbReference type="PANTHER" id="PTHR10252">
    <property type="entry name" value="HISTONE-LIKE TRANSCRIPTION FACTOR CCAAT-RELATED"/>
    <property type="match status" value="1"/>
</dbReference>
<organism>
    <name type="scientific">Pediculus humanus subsp. corporis</name>
    <name type="common">Body louse</name>
    <dbReference type="NCBI Taxonomy" id="121224"/>
    <lineage>
        <taxon>Eukaryota</taxon>
        <taxon>Metazoa</taxon>
        <taxon>Ecdysozoa</taxon>
        <taxon>Arthropoda</taxon>
        <taxon>Hexapoda</taxon>
        <taxon>Insecta</taxon>
        <taxon>Pterygota</taxon>
        <taxon>Neoptera</taxon>
        <taxon>Paraneoptera</taxon>
        <taxon>Psocodea</taxon>
        <taxon>Troctomorpha</taxon>
        <taxon>Phthiraptera</taxon>
        <taxon>Anoplura</taxon>
        <taxon>Pediculidae</taxon>
        <taxon>Pediculus</taxon>
    </lineage>
</organism>
<dbReference type="PANTHER" id="PTHR10252:SF5">
    <property type="entry name" value="DR1-ASSOCIATED COREPRESSOR"/>
    <property type="match status" value="1"/>
</dbReference>
<name>E0VY33_PEDHC</name>
<protein>
    <submittedName>
        <fullName evidence="5">Negative cofactor 2 transcriptional co-repressor, putative</fullName>
    </submittedName>
</protein>
<feature type="compositionally biased region" description="Acidic residues" evidence="3">
    <location>
        <begin position="277"/>
        <end position="298"/>
    </location>
</feature>
<dbReference type="Proteomes" id="UP000009046">
    <property type="component" value="Unassembled WGS sequence"/>
</dbReference>
<proteinExistence type="predicted"/>
<dbReference type="FunFam" id="1.10.20.10:FF:000074">
    <property type="entry name" value="dr1-associated corepressor"/>
    <property type="match status" value="1"/>
</dbReference>
<feature type="domain" description="Transcription factor CBF/NF-Y/archaeal histone" evidence="4">
    <location>
        <begin position="10"/>
        <end position="74"/>
    </location>
</feature>
<dbReference type="InParanoid" id="E0VY33"/>
<reference evidence="5" key="1">
    <citation type="submission" date="2007-04" db="EMBL/GenBank/DDBJ databases">
        <title>Annotation of Pediculus humanus corporis strain USDA.</title>
        <authorList>
            <person name="Kirkness E."/>
            <person name="Hannick L."/>
            <person name="Hass B."/>
            <person name="Bruggner R."/>
            <person name="Lawson D."/>
            <person name="Bidwell S."/>
            <person name="Joardar V."/>
            <person name="Caler E."/>
            <person name="Walenz B."/>
            <person name="Inman J."/>
            <person name="Schobel S."/>
            <person name="Galinsky K."/>
            <person name="Amedeo P."/>
            <person name="Strausberg R."/>
        </authorList>
    </citation>
    <scope>NUCLEOTIDE SEQUENCE</scope>
    <source>
        <strain evidence="5">USDA</strain>
    </source>
</reference>
<dbReference type="AlphaFoldDB" id="E0VY33"/>
<dbReference type="EMBL" id="AAZO01006194">
    <property type="status" value="NOT_ANNOTATED_CDS"/>
    <property type="molecule type" value="Genomic_DNA"/>
</dbReference>
<dbReference type="GO" id="GO:0016251">
    <property type="term" value="F:RNA polymerase II general transcription initiation factor activity"/>
    <property type="evidence" value="ECO:0007669"/>
    <property type="project" value="TreeGrafter"/>
</dbReference>
<dbReference type="STRING" id="121224.E0VY33"/>
<evidence type="ECO:0000256" key="2">
    <source>
        <dbReference type="ARBA" id="ARBA00023242"/>
    </source>
</evidence>
<feature type="region of interest" description="Disordered" evidence="3">
    <location>
        <begin position="249"/>
        <end position="329"/>
    </location>
</feature>
<dbReference type="VEuPathDB" id="VectorBase:PHUM509040"/>
<comment type="subcellular location">
    <subcellularLocation>
        <location evidence="1">Nucleus</location>
    </subcellularLocation>
</comment>
<evidence type="ECO:0000256" key="3">
    <source>
        <dbReference type="SAM" id="MobiDB-lite"/>
    </source>
</evidence>